<gene>
    <name evidence="1" type="ordered locus">STAUR_8181</name>
</gene>
<dbReference type="EMBL" id="CP002271">
    <property type="protein sequence ID" value="ADO75936.1"/>
    <property type="molecule type" value="Genomic_DNA"/>
</dbReference>
<evidence type="ECO:0000313" key="1">
    <source>
        <dbReference type="EMBL" id="ADO75936.1"/>
    </source>
</evidence>
<protein>
    <submittedName>
        <fullName evidence="1">Uncharacterized protein</fullName>
    </submittedName>
</protein>
<dbReference type="STRING" id="378806.STAUR_8181"/>
<name>E3FUQ3_STIAD</name>
<proteinExistence type="predicted"/>
<reference evidence="1 2" key="1">
    <citation type="journal article" date="2011" name="Mol. Biol. Evol.">
        <title>Comparative genomic analysis of fruiting body formation in Myxococcales.</title>
        <authorList>
            <person name="Huntley S."/>
            <person name="Hamann N."/>
            <person name="Wegener-Feldbrugge S."/>
            <person name="Treuner-Lange A."/>
            <person name="Kube M."/>
            <person name="Reinhardt R."/>
            <person name="Klages S."/>
            <person name="Muller R."/>
            <person name="Ronning C.M."/>
            <person name="Nierman W.C."/>
            <person name="Sogaard-Andersen L."/>
        </authorList>
    </citation>
    <scope>NUCLEOTIDE SEQUENCE [LARGE SCALE GENOMIC DNA]</scope>
    <source>
        <strain evidence="1 2">DW4/3-1</strain>
    </source>
</reference>
<keyword evidence="2" id="KW-1185">Reference proteome</keyword>
<accession>E3FUQ3</accession>
<sequence>MGEQVLIAGLEQGWPLSAQPLRVLGGQRTERPLMRGLRIQVRPQPTGQSPVRALQGLQQQPLAGTVHRAGRLPQRGPLRLPCSERLPHLLPEPQTFFLLGALNRRNQTKSIFLPHVPGL</sequence>
<organism evidence="1 2">
    <name type="scientific">Stigmatella aurantiaca (strain DW4/3-1)</name>
    <dbReference type="NCBI Taxonomy" id="378806"/>
    <lineage>
        <taxon>Bacteria</taxon>
        <taxon>Pseudomonadati</taxon>
        <taxon>Myxococcota</taxon>
        <taxon>Myxococcia</taxon>
        <taxon>Myxococcales</taxon>
        <taxon>Cystobacterineae</taxon>
        <taxon>Archangiaceae</taxon>
        <taxon>Stigmatella</taxon>
    </lineage>
</organism>
<dbReference type="KEGG" id="sur:STAUR_8181"/>
<dbReference type="Proteomes" id="UP000001351">
    <property type="component" value="Chromosome"/>
</dbReference>
<dbReference type="HOGENOM" id="CLU_2060006_0_0_7"/>
<dbReference type="AlphaFoldDB" id="E3FUQ3"/>
<evidence type="ECO:0000313" key="2">
    <source>
        <dbReference type="Proteomes" id="UP000001351"/>
    </source>
</evidence>